<dbReference type="PANTHER" id="PTHR22955">
    <property type="entry name" value="RETROTRANSPOSON"/>
    <property type="match status" value="1"/>
</dbReference>
<name>A0ABQ9GWQ2_9NEOP</name>
<reference evidence="1 2" key="1">
    <citation type="submission" date="2023-02" db="EMBL/GenBank/DDBJ databases">
        <title>LHISI_Scaffold_Assembly.</title>
        <authorList>
            <person name="Stuart O.P."/>
            <person name="Cleave R."/>
            <person name="Magrath M.J.L."/>
            <person name="Mikheyev A.S."/>
        </authorList>
    </citation>
    <scope>NUCLEOTIDE SEQUENCE [LARGE SCALE GENOMIC DNA]</scope>
    <source>
        <strain evidence="1">Daus_M_001</strain>
        <tissue evidence="1">Leg muscle</tissue>
    </source>
</reference>
<sequence>MVGPKFQDDLTSLLICFREHVVNLVEDITKMYRQEPIQDDKLLTVTYGESCAPYLAIRSIACSSKECLNYNIITLGLEWHPVSDTYAVSVSPIPQYDKVTKHILLSEIAKVFDPLGWLSPVTIQSKLLLQSLWERQLDWDNPLPIDIWENW</sequence>
<evidence type="ECO:0000313" key="1">
    <source>
        <dbReference type="EMBL" id="KAJ8876426.1"/>
    </source>
</evidence>
<proteinExistence type="predicted"/>
<dbReference type="PANTHER" id="PTHR22955:SF77">
    <property type="entry name" value="ASPARTIC PUTATIVE DOMAIN-CONTAINING PROTEIN-RELATED"/>
    <property type="match status" value="1"/>
</dbReference>
<comment type="caution">
    <text evidence="1">The sequence shown here is derived from an EMBL/GenBank/DDBJ whole genome shotgun (WGS) entry which is preliminary data.</text>
</comment>
<protein>
    <submittedName>
        <fullName evidence="1">Uncharacterized protein</fullName>
    </submittedName>
</protein>
<keyword evidence="2" id="KW-1185">Reference proteome</keyword>
<organism evidence="1 2">
    <name type="scientific">Dryococelus australis</name>
    <dbReference type="NCBI Taxonomy" id="614101"/>
    <lineage>
        <taxon>Eukaryota</taxon>
        <taxon>Metazoa</taxon>
        <taxon>Ecdysozoa</taxon>
        <taxon>Arthropoda</taxon>
        <taxon>Hexapoda</taxon>
        <taxon>Insecta</taxon>
        <taxon>Pterygota</taxon>
        <taxon>Neoptera</taxon>
        <taxon>Polyneoptera</taxon>
        <taxon>Phasmatodea</taxon>
        <taxon>Verophasmatodea</taxon>
        <taxon>Anareolatae</taxon>
        <taxon>Phasmatidae</taxon>
        <taxon>Eurycanthinae</taxon>
        <taxon>Dryococelus</taxon>
    </lineage>
</organism>
<dbReference type="InterPro" id="IPR008042">
    <property type="entry name" value="Retrotrans_Pao"/>
</dbReference>
<dbReference type="EMBL" id="JARBHB010000008">
    <property type="protein sequence ID" value="KAJ8876426.1"/>
    <property type="molecule type" value="Genomic_DNA"/>
</dbReference>
<accession>A0ABQ9GWQ2</accession>
<dbReference type="Proteomes" id="UP001159363">
    <property type="component" value="Chromosome 7"/>
</dbReference>
<gene>
    <name evidence="1" type="ORF">PR048_020871</name>
</gene>
<evidence type="ECO:0000313" key="2">
    <source>
        <dbReference type="Proteomes" id="UP001159363"/>
    </source>
</evidence>
<dbReference type="Pfam" id="PF05380">
    <property type="entry name" value="Peptidase_A17"/>
    <property type="match status" value="1"/>
</dbReference>